<dbReference type="GO" id="GO:0005829">
    <property type="term" value="C:cytosol"/>
    <property type="evidence" value="ECO:0007669"/>
    <property type="project" value="TreeGrafter"/>
</dbReference>
<reference evidence="1" key="2">
    <citation type="submission" date="2023-01" db="EMBL/GenBank/DDBJ databases">
        <authorList>
            <person name="Sun Q."/>
            <person name="Evtushenko L."/>
        </authorList>
    </citation>
    <scope>NUCLEOTIDE SEQUENCE</scope>
    <source>
        <strain evidence="1">VKM Ac-1069</strain>
    </source>
</reference>
<gene>
    <name evidence="1" type="ORF">GCM10017577_00780</name>
</gene>
<dbReference type="InterPro" id="IPR006379">
    <property type="entry name" value="HAD-SF_hydro_IIB"/>
</dbReference>
<dbReference type="AlphaFoldDB" id="A0A9W6NTU9"/>
<comment type="caution">
    <text evidence="1">The sequence shown here is derived from an EMBL/GenBank/DDBJ whole genome shotgun (WGS) entry which is preliminary data.</text>
</comment>
<dbReference type="SUPFAM" id="SSF56784">
    <property type="entry name" value="HAD-like"/>
    <property type="match status" value="1"/>
</dbReference>
<dbReference type="EMBL" id="BSFQ01000001">
    <property type="protein sequence ID" value="GLL08938.1"/>
    <property type="molecule type" value="Genomic_DNA"/>
</dbReference>
<dbReference type="Pfam" id="PF08282">
    <property type="entry name" value="Hydrolase_3"/>
    <property type="match status" value="1"/>
</dbReference>
<organism evidence="1 2">
    <name type="scientific">Pseudonocardia halophobica</name>
    <dbReference type="NCBI Taxonomy" id="29401"/>
    <lineage>
        <taxon>Bacteria</taxon>
        <taxon>Bacillati</taxon>
        <taxon>Actinomycetota</taxon>
        <taxon>Actinomycetes</taxon>
        <taxon>Pseudonocardiales</taxon>
        <taxon>Pseudonocardiaceae</taxon>
        <taxon>Pseudonocardia</taxon>
    </lineage>
</organism>
<dbReference type="Gene3D" id="3.40.50.1000">
    <property type="entry name" value="HAD superfamily/HAD-like"/>
    <property type="match status" value="1"/>
</dbReference>
<sequence>MEAPRLVATDVDGTLLGEDHEVSPRTAAVVGRLVARGVPFVLVTGRPPRWIPPVATQLGVVRYAVCANGAVLYDVEADRIVGSRPLHPEDLTRLELAVAEALPGATLGVERVGEHAFDDQVAQFVAEPDYEHAWPGGGPPTEERDRLLSHPAVKLLVRAKGMSSDAMAAALEPLVGDTVDITFSHPGGLIEVAPAGVSKATGLLDLMERTPEFAGIRADEVVAFGDMPNDLAMLRWAGHGVAMGNAHPEVVAAADETTATNVDDGVALVLERWF</sequence>
<protein>
    <submittedName>
        <fullName evidence="1">Haloacid dehalogenase</fullName>
    </submittedName>
</protein>
<dbReference type="PANTHER" id="PTHR10000">
    <property type="entry name" value="PHOSPHOSERINE PHOSPHATASE"/>
    <property type="match status" value="1"/>
</dbReference>
<reference evidence="1" key="1">
    <citation type="journal article" date="2014" name="Int. J. Syst. Evol. Microbiol.">
        <title>Complete genome sequence of Corynebacterium casei LMG S-19264T (=DSM 44701T), isolated from a smear-ripened cheese.</title>
        <authorList>
            <consortium name="US DOE Joint Genome Institute (JGI-PGF)"/>
            <person name="Walter F."/>
            <person name="Albersmeier A."/>
            <person name="Kalinowski J."/>
            <person name="Ruckert C."/>
        </authorList>
    </citation>
    <scope>NUCLEOTIDE SEQUENCE</scope>
    <source>
        <strain evidence="1">VKM Ac-1069</strain>
    </source>
</reference>
<dbReference type="RefSeq" id="WP_037042255.1">
    <property type="nucleotide sequence ID" value="NZ_BAAAUZ010000015.1"/>
</dbReference>
<evidence type="ECO:0000313" key="2">
    <source>
        <dbReference type="Proteomes" id="UP001143463"/>
    </source>
</evidence>
<proteinExistence type="predicted"/>
<accession>A0A9W6NTU9</accession>
<evidence type="ECO:0000313" key="1">
    <source>
        <dbReference type="EMBL" id="GLL08938.1"/>
    </source>
</evidence>
<dbReference type="GO" id="GO:0016791">
    <property type="term" value="F:phosphatase activity"/>
    <property type="evidence" value="ECO:0007669"/>
    <property type="project" value="TreeGrafter"/>
</dbReference>
<name>A0A9W6NTU9_9PSEU</name>
<dbReference type="PANTHER" id="PTHR10000:SF8">
    <property type="entry name" value="HAD SUPERFAMILY HYDROLASE-LIKE, TYPE 3"/>
    <property type="match status" value="1"/>
</dbReference>
<dbReference type="NCBIfam" id="TIGR01484">
    <property type="entry name" value="HAD-SF-IIB"/>
    <property type="match status" value="1"/>
</dbReference>
<dbReference type="NCBIfam" id="TIGR00099">
    <property type="entry name" value="Cof-subfamily"/>
    <property type="match status" value="1"/>
</dbReference>
<dbReference type="GO" id="GO:0000287">
    <property type="term" value="F:magnesium ion binding"/>
    <property type="evidence" value="ECO:0007669"/>
    <property type="project" value="TreeGrafter"/>
</dbReference>
<dbReference type="Gene3D" id="3.30.1240.10">
    <property type="match status" value="1"/>
</dbReference>
<dbReference type="InterPro" id="IPR000150">
    <property type="entry name" value="Cof"/>
</dbReference>
<dbReference type="InterPro" id="IPR036412">
    <property type="entry name" value="HAD-like_sf"/>
</dbReference>
<keyword evidence="2" id="KW-1185">Reference proteome</keyword>
<dbReference type="InterPro" id="IPR023214">
    <property type="entry name" value="HAD_sf"/>
</dbReference>
<dbReference type="CDD" id="cd07516">
    <property type="entry name" value="HAD_Pase"/>
    <property type="match status" value="1"/>
</dbReference>
<dbReference type="Proteomes" id="UP001143463">
    <property type="component" value="Unassembled WGS sequence"/>
</dbReference>